<organism evidence="2 3">
    <name type="scientific">Raoultella planticola</name>
    <name type="common">Klebsiella planticola</name>
    <dbReference type="NCBI Taxonomy" id="575"/>
    <lineage>
        <taxon>Bacteria</taxon>
        <taxon>Pseudomonadati</taxon>
        <taxon>Pseudomonadota</taxon>
        <taxon>Gammaproteobacteria</taxon>
        <taxon>Enterobacterales</taxon>
        <taxon>Enterobacteriaceae</taxon>
        <taxon>Klebsiella/Raoultella group</taxon>
        <taxon>Raoultella</taxon>
    </lineage>
</organism>
<dbReference type="EMBL" id="CAADJE010000040">
    <property type="protein sequence ID" value="VFS91882.1"/>
    <property type="molecule type" value="Genomic_DNA"/>
</dbReference>
<dbReference type="Proteomes" id="UP000345637">
    <property type="component" value="Unassembled WGS sequence"/>
</dbReference>
<feature type="transmembrane region" description="Helical" evidence="1">
    <location>
        <begin position="21"/>
        <end position="44"/>
    </location>
</feature>
<sequence>MKEIFLKFILCKKIERQELKFLNLKYVFFCNSSFLCDSWISFFAV</sequence>
<evidence type="ECO:0000313" key="3">
    <source>
        <dbReference type="Proteomes" id="UP000345637"/>
    </source>
</evidence>
<gene>
    <name evidence="2" type="ORF">NCTC12998_07264</name>
</gene>
<protein>
    <submittedName>
        <fullName evidence="2">Uncharacterized protein</fullName>
    </submittedName>
</protein>
<keyword evidence="1" id="KW-0812">Transmembrane</keyword>
<accession>A0A485D487</accession>
<dbReference type="AlphaFoldDB" id="A0A485D487"/>
<name>A0A485D487_RAOPL</name>
<keyword evidence="1" id="KW-0472">Membrane</keyword>
<reference evidence="2 3" key="1">
    <citation type="submission" date="2019-03" db="EMBL/GenBank/DDBJ databases">
        <authorList>
            <consortium name="Pathogen Informatics"/>
        </authorList>
    </citation>
    <scope>NUCLEOTIDE SEQUENCE [LARGE SCALE GENOMIC DNA]</scope>
    <source>
        <strain evidence="2 3">NCTC12998</strain>
    </source>
</reference>
<evidence type="ECO:0000256" key="1">
    <source>
        <dbReference type="SAM" id="Phobius"/>
    </source>
</evidence>
<proteinExistence type="predicted"/>
<evidence type="ECO:0000313" key="2">
    <source>
        <dbReference type="EMBL" id="VFS91882.1"/>
    </source>
</evidence>
<keyword evidence="1" id="KW-1133">Transmembrane helix</keyword>